<feature type="region of interest" description="Disordered" evidence="1">
    <location>
        <begin position="14"/>
        <end position="46"/>
    </location>
</feature>
<dbReference type="Proteomes" id="UP000008698">
    <property type="component" value="Unassembled WGS sequence"/>
</dbReference>
<dbReference type="KEGG" id="val:VDBG_05548"/>
<evidence type="ECO:0000313" key="2">
    <source>
        <dbReference type="EMBL" id="EEY19439.1"/>
    </source>
</evidence>
<dbReference type="EMBL" id="DS985219">
    <property type="protein sequence ID" value="EEY19439.1"/>
    <property type="molecule type" value="Genomic_DNA"/>
</dbReference>
<proteinExistence type="predicted"/>
<dbReference type="RefSeq" id="XP_003004435.1">
    <property type="nucleotide sequence ID" value="XM_003004389.1"/>
</dbReference>
<feature type="compositionally biased region" description="Basic and acidic residues" evidence="1">
    <location>
        <begin position="26"/>
        <end position="46"/>
    </location>
</feature>
<accession>C9SL71</accession>
<organism evidence="3">
    <name type="scientific">Verticillium alfalfae (strain VaMs.102 / ATCC MYA-4576 / FGSC 10136)</name>
    <name type="common">Verticillium wilt of alfalfa</name>
    <name type="synonym">Verticillium albo-atrum</name>
    <dbReference type="NCBI Taxonomy" id="526221"/>
    <lineage>
        <taxon>Eukaryota</taxon>
        <taxon>Fungi</taxon>
        <taxon>Dikarya</taxon>
        <taxon>Ascomycota</taxon>
        <taxon>Pezizomycotina</taxon>
        <taxon>Sordariomycetes</taxon>
        <taxon>Hypocreomycetidae</taxon>
        <taxon>Glomerellales</taxon>
        <taxon>Plectosphaerellaceae</taxon>
        <taxon>Verticillium</taxon>
    </lineage>
</organism>
<dbReference type="HOGENOM" id="CLU_3191645_0_0_1"/>
<gene>
    <name evidence="2" type="ORF">VDBG_05548</name>
</gene>
<dbReference type="AlphaFoldDB" id="C9SL71"/>
<reference evidence="3" key="1">
    <citation type="journal article" date="2011" name="PLoS Pathog.">
        <title>Comparative genomics yields insights into niche adaptation of plant vascular wilt pathogens.</title>
        <authorList>
            <person name="Klosterman S.J."/>
            <person name="Subbarao K.V."/>
            <person name="Kang S."/>
            <person name="Veronese P."/>
            <person name="Gold S.E."/>
            <person name="Thomma B.P.H.J."/>
            <person name="Chen Z."/>
            <person name="Henrissat B."/>
            <person name="Lee Y.-H."/>
            <person name="Park J."/>
            <person name="Garcia-Pedrajas M.D."/>
            <person name="Barbara D.J."/>
            <person name="Anchieta A."/>
            <person name="de Jonge R."/>
            <person name="Santhanam P."/>
            <person name="Maruthachalam K."/>
            <person name="Atallah Z."/>
            <person name="Amyotte S.G."/>
            <person name="Paz Z."/>
            <person name="Inderbitzin P."/>
            <person name="Hayes R.J."/>
            <person name="Heiman D.I."/>
            <person name="Young S."/>
            <person name="Zeng Q."/>
            <person name="Engels R."/>
            <person name="Galagan J."/>
            <person name="Cuomo C.A."/>
            <person name="Dobinson K.F."/>
            <person name="Ma L.-J."/>
        </authorList>
    </citation>
    <scope>NUCLEOTIDE SEQUENCE [LARGE SCALE GENOMIC DNA]</scope>
    <source>
        <strain evidence="3">VaMs.102 / ATCC MYA-4576 / FGSC 10136</strain>
    </source>
</reference>
<evidence type="ECO:0000256" key="1">
    <source>
        <dbReference type="SAM" id="MobiDB-lite"/>
    </source>
</evidence>
<keyword evidence="3" id="KW-1185">Reference proteome</keyword>
<dbReference type="GeneID" id="9531425"/>
<protein>
    <submittedName>
        <fullName evidence="2">Uncharacterized protein</fullName>
    </submittedName>
</protein>
<sequence length="46" mass="5120">MGLLLESEHVKLESADREQGGTLIIDLRRDGTISGRETNHEEDIAN</sequence>
<evidence type="ECO:0000313" key="3">
    <source>
        <dbReference type="Proteomes" id="UP000008698"/>
    </source>
</evidence>
<name>C9SL71_VERA1</name>